<dbReference type="PANTHER" id="PTHR13379">
    <property type="entry name" value="UNCHARACTERIZED DUF1308"/>
    <property type="match status" value="1"/>
</dbReference>
<gene>
    <name evidence="1" type="ORF">MARPO_YB0043</name>
</gene>
<dbReference type="PANTHER" id="PTHR13379:SF0">
    <property type="entry name" value="UPF0415 PROTEIN C7ORF25"/>
    <property type="match status" value="1"/>
</dbReference>
<proteinExistence type="predicted"/>
<name>A0A2R6VWX1_MARPO</name>
<dbReference type="EMBL" id="KZ772945">
    <property type="protein sequence ID" value="PTQ26102.1"/>
    <property type="molecule type" value="Genomic_DNA"/>
</dbReference>
<dbReference type="Proteomes" id="UP000244005">
    <property type="component" value="Chromosome Y"/>
</dbReference>
<dbReference type="AlphaFoldDB" id="A0A2R6VWX1"/>
<organism evidence="1 2">
    <name type="scientific">Marchantia polymorpha</name>
    <name type="common">Common liverwort</name>
    <name type="synonym">Marchantia aquatica</name>
    <dbReference type="NCBI Taxonomy" id="3197"/>
    <lineage>
        <taxon>Eukaryota</taxon>
        <taxon>Viridiplantae</taxon>
        <taxon>Streptophyta</taxon>
        <taxon>Embryophyta</taxon>
        <taxon>Marchantiophyta</taxon>
        <taxon>Marchantiopsida</taxon>
        <taxon>Marchantiidae</taxon>
        <taxon>Marchantiales</taxon>
        <taxon>Marchantiaceae</taxon>
        <taxon>Marchantia</taxon>
    </lineage>
</organism>
<accession>A0A2R6VWX1</accession>
<dbReference type="OrthoDB" id="441890at2759"/>
<evidence type="ECO:0000313" key="2">
    <source>
        <dbReference type="Proteomes" id="UP000244005"/>
    </source>
</evidence>
<evidence type="ECO:0000313" key="1">
    <source>
        <dbReference type="EMBL" id="PTQ26102.1"/>
    </source>
</evidence>
<keyword evidence="2" id="KW-1185">Reference proteome</keyword>
<protein>
    <submittedName>
        <fullName evidence="1">Uncharacterized protein</fullName>
    </submittedName>
</protein>
<reference evidence="1" key="1">
    <citation type="submission" date="2017-12" db="EMBL/GenBank/DDBJ databases">
        <title>WGS assembly of Marchantia polymorpha.</title>
        <authorList>
            <person name="Bowman J.L."/>
            <person name="Kohchi T."/>
            <person name="Yamato K.T."/>
            <person name="Jenkins J."/>
            <person name="Shu S."/>
            <person name="Ishizaki K."/>
            <person name="Yamaoka S."/>
            <person name="Nishihama R."/>
            <person name="Nakamura Y."/>
            <person name="Berger F."/>
            <person name="Adam C."/>
            <person name="Aki S.S."/>
            <person name="Althoff F."/>
            <person name="Araki T."/>
            <person name="Arteaga-Vazquez M.A."/>
            <person name="Balasubrmanian S."/>
            <person name="Bauer D."/>
            <person name="Boehm C.R."/>
            <person name="Briginshaw L."/>
            <person name="Caballero-Perez J."/>
            <person name="Catarino B."/>
            <person name="Chen F."/>
            <person name="Chiyoda S."/>
            <person name="Chovatia M."/>
            <person name="Davies K.M."/>
            <person name="Delmans M."/>
            <person name="Demura T."/>
            <person name="Dierschke T."/>
            <person name="Dolan L."/>
            <person name="Dorantes-Acosta A.E."/>
            <person name="Eklund D.M."/>
            <person name="Florent S.N."/>
            <person name="Flores-Sandoval E."/>
            <person name="Fujiyama A."/>
            <person name="Fukuzawa H."/>
            <person name="Galik B."/>
            <person name="Grimanelli D."/>
            <person name="Grimwood J."/>
            <person name="Grossniklaus U."/>
            <person name="Hamada T."/>
            <person name="Haseloff J."/>
            <person name="Hetherington A.J."/>
            <person name="Higo A."/>
            <person name="Hirakawa Y."/>
            <person name="Hundley H.N."/>
            <person name="Ikeda Y."/>
            <person name="Inoue K."/>
            <person name="Inoue S."/>
            <person name="Ishida S."/>
            <person name="Jia Q."/>
            <person name="Kakita M."/>
            <person name="Kanazawa T."/>
            <person name="Kawai Y."/>
            <person name="Kawashima T."/>
            <person name="Kennedy M."/>
            <person name="Kinose K."/>
            <person name="Kinoshita T."/>
            <person name="Kohara Y."/>
            <person name="Koide E."/>
            <person name="Komatsu K."/>
            <person name="Kopischke S."/>
            <person name="Kubo M."/>
            <person name="Kyozuka J."/>
            <person name="Lagercrantz U."/>
            <person name="Lin S.S."/>
            <person name="Lindquist E."/>
            <person name="Lipzen A.M."/>
            <person name="Lu C."/>
            <person name="Luna E.D."/>
            <person name="Martienssen R.A."/>
            <person name="Minamino N."/>
            <person name="Mizutani M."/>
            <person name="Mizutani M."/>
            <person name="Mochizuki N."/>
            <person name="Monte I."/>
            <person name="Mosher R."/>
            <person name="Nagasaki H."/>
            <person name="Nakagami H."/>
            <person name="Naramoto S."/>
            <person name="Nishitani K."/>
            <person name="Ohtani M."/>
            <person name="Okamoto T."/>
            <person name="Okumura M."/>
            <person name="Phillips J."/>
            <person name="Pollak B."/>
            <person name="Reinders A."/>
            <person name="Roevekamp M."/>
            <person name="Sano R."/>
            <person name="Sawa S."/>
            <person name="Schmid M.W."/>
            <person name="Shirakawa M."/>
            <person name="Solano R."/>
            <person name="Spunde A."/>
            <person name="Suetsugu N."/>
            <person name="Sugano S."/>
            <person name="Sugiyama A."/>
            <person name="Sun R."/>
            <person name="Suzuki Y."/>
            <person name="Takenaka M."/>
            <person name="Takezawa D."/>
            <person name="Tomogane H."/>
            <person name="Tsuzuki M."/>
            <person name="Ueda T."/>
            <person name="Umeda M."/>
            <person name="Ward J.M."/>
            <person name="Watanabe Y."/>
            <person name="Yazaki K."/>
            <person name="Yokoyama R."/>
            <person name="Yoshitake Y."/>
            <person name="Yotsui I."/>
            <person name="Zachgo S."/>
            <person name="Schmutz J."/>
        </authorList>
    </citation>
    <scope>NUCLEOTIDE SEQUENCE [LARGE SCALE GENOMIC DNA]</scope>
    <source>
        <strain evidence="1">Tak-1</strain>
    </source>
</reference>
<sequence length="253" mass="28205">MVQAGPRTRIQWRFFLDSTRIWTDVRRNSVPLTLNDRAKEINSFLQNRRCSPSRVRCSTNFDHLEAVFGLLQNPLVSGVTAVMHNFAVSALESSADERELSNEEQPVEHVDVACMLHGRPVWLVVSTRNPRYIMWQDLDKSGKGLRSRLLVLLNAASADAVKQPASILLCFLCDVDNGVDRGLRDYAKCHGRSRKFLNSEGMVQAGPRTRIQWQRSVSRRTESCLGRGIGEGGGLRGALGLGVHVHRGAEASD</sequence>